<evidence type="ECO:0000256" key="4">
    <source>
        <dbReference type="ARBA" id="ARBA00022679"/>
    </source>
</evidence>
<evidence type="ECO:0000256" key="5">
    <source>
        <dbReference type="ARBA" id="ARBA00023136"/>
    </source>
</evidence>
<sequence>MLLSPEGHYVYWLDGRNEDPVTPPMKISVIVPAYNEEKLLGNLLTALGQQTLEPDEIIIVDNNSTDHTAAIARSYGVQVVRCVRAGVGSARQAGLEAATGDVILTTDADCLPQSTWVKHMALALQEAIAVYGPLRFYGVPEADAWFSEYGYKAFLQISRLSRHPNLAGSNMGFHRKPALEVGGYPLSYTREDVILGYKLMRRGQVKYVPDALMLTSGRRLQDGWSRLLFKNFSDLFNKNPKAYR</sequence>
<organism evidence="7 8">
    <name type="scientific">Deinococcus roseus</name>
    <dbReference type="NCBI Taxonomy" id="392414"/>
    <lineage>
        <taxon>Bacteria</taxon>
        <taxon>Thermotogati</taxon>
        <taxon>Deinococcota</taxon>
        <taxon>Deinococci</taxon>
        <taxon>Deinococcales</taxon>
        <taxon>Deinococcaceae</taxon>
        <taxon>Deinococcus</taxon>
    </lineage>
</organism>
<dbReference type="InterPro" id="IPR029044">
    <property type="entry name" value="Nucleotide-diphossugar_trans"/>
</dbReference>
<comment type="subcellular location">
    <subcellularLocation>
        <location evidence="1">Cell membrane</location>
    </subcellularLocation>
</comment>
<dbReference type="SUPFAM" id="SSF53448">
    <property type="entry name" value="Nucleotide-diphospho-sugar transferases"/>
    <property type="match status" value="1"/>
</dbReference>
<dbReference type="InterPro" id="IPR001173">
    <property type="entry name" value="Glyco_trans_2-like"/>
</dbReference>
<evidence type="ECO:0000259" key="6">
    <source>
        <dbReference type="Pfam" id="PF00535"/>
    </source>
</evidence>
<keyword evidence="3" id="KW-0328">Glycosyltransferase</keyword>
<evidence type="ECO:0000313" key="8">
    <source>
        <dbReference type="Proteomes" id="UP000632222"/>
    </source>
</evidence>
<evidence type="ECO:0000313" key="7">
    <source>
        <dbReference type="EMBL" id="GGJ19348.1"/>
    </source>
</evidence>
<dbReference type="EMBL" id="BMOD01000001">
    <property type="protein sequence ID" value="GGJ19348.1"/>
    <property type="molecule type" value="Genomic_DNA"/>
</dbReference>
<keyword evidence="2" id="KW-1003">Cell membrane</keyword>
<dbReference type="PANTHER" id="PTHR43646:SF2">
    <property type="entry name" value="GLYCOSYLTRANSFERASE 2-LIKE DOMAIN-CONTAINING PROTEIN"/>
    <property type="match status" value="1"/>
</dbReference>
<dbReference type="Proteomes" id="UP000632222">
    <property type="component" value="Unassembled WGS sequence"/>
</dbReference>
<gene>
    <name evidence="7" type="ORF">GCM10008938_01810</name>
</gene>
<comment type="caution">
    <text evidence="7">The sequence shown here is derived from an EMBL/GenBank/DDBJ whole genome shotgun (WGS) entry which is preliminary data.</text>
</comment>
<evidence type="ECO:0000256" key="2">
    <source>
        <dbReference type="ARBA" id="ARBA00022475"/>
    </source>
</evidence>
<accession>A0ABQ2CVW8</accession>
<keyword evidence="8" id="KW-1185">Reference proteome</keyword>
<dbReference type="Pfam" id="PF00535">
    <property type="entry name" value="Glycos_transf_2"/>
    <property type="match status" value="1"/>
</dbReference>
<reference evidence="8" key="1">
    <citation type="journal article" date="2019" name="Int. J. Syst. Evol. Microbiol.">
        <title>The Global Catalogue of Microorganisms (GCM) 10K type strain sequencing project: providing services to taxonomists for standard genome sequencing and annotation.</title>
        <authorList>
            <consortium name="The Broad Institute Genomics Platform"/>
            <consortium name="The Broad Institute Genome Sequencing Center for Infectious Disease"/>
            <person name="Wu L."/>
            <person name="Ma J."/>
        </authorList>
    </citation>
    <scope>NUCLEOTIDE SEQUENCE [LARGE SCALE GENOMIC DNA]</scope>
    <source>
        <strain evidence="8">JCM 14370</strain>
    </source>
</reference>
<keyword evidence="5" id="KW-0472">Membrane</keyword>
<keyword evidence="4 7" id="KW-0808">Transferase</keyword>
<protein>
    <submittedName>
        <fullName evidence="7">Glycosyl transferase</fullName>
    </submittedName>
</protein>
<dbReference type="Gene3D" id="3.90.550.10">
    <property type="entry name" value="Spore Coat Polysaccharide Biosynthesis Protein SpsA, Chain A"/>
    <property type="match status" value="1"/>
</dbReference>
<proteinExistence type="predicted"/>
<evidence type="ECO:0000256" key="3">
    <source>
        <dbReference type="ARBA" id="ARBA00022676"/>
    </source>
</evidence>
<dbReference type="GO" id="GO:0016740">
    <property type="term" value="F:transferase activity"/>
    <property type="evidence" value="ECO:0007669"/>
    <property type="project" value="UniProtKB-KW"/>
</dbReference>
<name>A0ABQ2CVW8_9DEIO</name>
<feature type="domain" description="Glycosyltransferase 2-like" evidence="6">
    <location>
        <begin position="28"/>
        <end position="178"/>
    </location>
</feature>
<evidence type="ECO:0000256" key="1">
    <source>
        <dbReference type="ARBA" id="ARBA00004236"/>
    </source>
</evidence>
<dbReference type="PANTHER" id="PTHR43646">
    <property type="entry name" value="GLYCOSYLTRANSFERASE"/>
    <property type="match status" value="1"/>
</dbReference>